<dbReference type="EMBL" id="AP029264">
    <property type="protein sequence ID" value="BFF93569.1"/>
    <property type="molecule type" value="Genomic_DNA"/>
</dbReference>
<evidence type="ECO:0000256" key="2">
    <source>
        <dbReference type="SAM" id="Phobius"/>
    </source>
</evidence>
<feature type="region of interest" description="Disordered" evidence="1">
    <location>
        <begin position="162"/>
        <end position="224"/>
    </location>
</feature>
<name>A0AAU9FD83_DROMD</name>
<dbReference type="AlphaFoldDB" id="A0AAU9FD83"/>
<evidence type="ECO:0000313" key="3">
    <source>
        <dbReference type="EMBL" id="BFF93569.1"/>
    </source>
</evidence>
<evidence type="ECO:0000313" key="4">
    <source>
        <dbReference type="Proteomes" id="UP001500889"/>
    </source>
</evidence>
<protein>
    <submittedName>
        <fullName evidence="3">Vicilin-like seed storage protein At2g18540</fullName>
    </submittedName>
</protein>
<proteinExistence type="predicted"/>
<organism evidence="3 4">
    <name type="scientific">Drosophila madeirensis</name>
    <name type="common">Fruit fly</name>
    <dbReference type="NCBI Taxonomy" id="30013"/>
    <lineage>
        <taxon>Eukaryota</taxon>
        <taxon>Metazoa</taxon>
        <taxon>Ecdysozoa</taxon>
        <taxon>Arthropoda</taxon>
        <taxon>Hexapoda</taxon>
        <taxon>Insecta</taxon>
        <taxon>Pterygota</taxon>
        <taxon>Neoptera</taxon>
        <taxon>Endopterygota</taxon>
        <taxon>Diptera</taxon>
        <taxon>Brachycera</taxon>
        <taxon>Muscomorpha</taxon>
        <taxon>Ephydroidea</taxon>
        <taxon>Drosophilidae</taxon>
        <taxon>Drosophila</taxon>
        <taxon>Sophophora</taxon>
    </lineage>
</organism>
<feature type="compositionally biased region" description="Basic and acidic residues" evidence="1">
    <location>
        <begin position="162"/>
        <end position="210"/>
    </location>
</feature>
<sequence>MNPICRLAIDQPECQQWMDEVFKICGEIFSREMVESAWWQDETPAVYKADLQAMTAYDCHKLKRELPREVAATESESSHDEAFLWWHKLLLVVAYFVVFGAFILLYRWVDAKCRHVKIDEEPEAIEPEEAPESEPEESPKQKKKKKTVKGWLRRQCRHMFVHSEAELRRQKAKREKEEKVHEEHTQRKIEKWTHAREREEQKRRDMEERKKSARVLKSSSPESL</sequence>
<keyword evidence="2" id="KW-0472">Membrane</keyword>
<reference evidence="3 4" key="1">
    <citation type="submission" date="2024-02" db="EMBL/GenBank/DDBJ databases">
        <title>A chromosome-level genome assembly of Drosophila madeirensis, a fruit fly species endemic to Madeira island.</title>
        <authorList>
            <person name="Tomihara K."/>
            <person name="Llopart A."/>
            <person name="Yamamoto D."/>
        </authorList>
    </citation>
    <scope>NUCLEOTIDE SEQUENCE [LARGE SCALE GENOMIC DNA]</scope>
    <source>
        <strain evidence="3 4">RF1</strain>
    </source>
</reference>
<feature type="compositionally biased region" description="Acidic residues" evidence="1">
    <location>
        <begin position="124"/>
        <end position="136"/>
    </location>
</feature>
<dbReference type="Proteomes" id="UP001500889">
    <property type="component" value="Chromosome U"/>
</dbReference>
<evidence type="ECO:0000256" key="1">
    <source>
        <dbReference type="SAM" id="MobiDB-lite"/>
    </source>
</evidence>
<keyword evidence="2" id="KW-1133">Transmembrane helix</keyword>
<feature type="region of interest" description="Disordered" evidence="1">
    <location>
        <begin position="124"/>
        <end position="149"/>
    </location>
</feature>
<keyword evidence="4" id="KW-1185">Reference proteome</keyword>
<feature type="transmembrane region" description="Helical" evidence="2">
    <location>
        <begin position="85"/>
        <end position="109"/>
    </location>
</feature>
<accession>A0AAU9FD83</accession>
<keyword evidence="2" id="KW-0812">Transmembrane</keyword>
<gene>
    <name evidence="3" type="ORF">DMAD_11400</name>
</gene>